<comment type="caution">
    <text evidence="3">The sequence shown here is derived from an EMBL/GenBank/DDBJ whole genome shotgun (WGS) entry which is preliminary data.</text>
</comment>
<evidence type="ECO:0000256" key="2">
    <source>
        <dbReference type="SAM" id="Phobius"/>
    </source>
</evidence>
<keyword evidence="2" id="KW-0472">Membrane</keyword>
<dbReference type="PANTHER" id="PTHR35335:SF1">
    <property type="entry name" value="UPF0716 PROTEIN FXSA"/>
    <property type="match status" value="1"/>
</dbReference>
<gene>
    <name evidence="3" type="ORF">BXY53_2283</name>
</gene>
<evidence type="ECO:0000313" key="4">
    <source>
        <dbReference type="Proteomes" id="UP000266273"/>
    </source>
</evidence>
<keyword evidence="2" id="KW-0812">Transmembrane</keyword>
<feature type="compositionally biased region" description="Basic residues" evidence="1">
    <location>
        <begin position="191"/>
        <end position="201"/>
    </location>
</feature>
<dbReference type="EMBL" id="QXDF01000002">
    <property type="protein sequence ID" value="RIA47716.1"/>
    <property type="molecule type" value="Genomic_DNA"/>
</dbReference>
<dbReference type="PANTHER" id="PTHR35335">
    <property type="entry name" value="UPF0716 PROTEIN FXSA"/>
    <property type="match status" value="1"/>
</dbReference>
<protein>
    <submittedName>
        <fullName evidence="3">UPF0716 protein FxsA</fullName>
    </submittedName>
</protein>
<feature type="transmembrane region" description="Helical" evidence="2">
    <location>
        <begin position="87"/>
        <end position="113"/>
    </location>
</feature>
<sequence>MSVALPAQHAGPMFLIFFLIFVATPILEIVLFIEIGGFIGVGPTILIVIVTALVGSILLRLQGSAVIRRTQMALRAGELPVDPVIDGISLLVAGALLLTPGFFTDAVGFLLFVPPFRRALARRIFLHMVRSGNVFVAGAGPEGEPPHGRRERDEERRGRGQETIIDVEYEPVDDERERRDEDERDDDEPPRRRRGASPWRK</sequence>
<reference evidence="3 4" key="1">
    <citation type="submission" date="2018-08" db="EMBL/GenBank/DDBJ databases">
        <title>Genomic Encyclopedia of Archaeal and Bacterial Type Strains, Phase II (KMG-II): from individual species to whole genera.</title>
        <authorList>
            <person name="Goeker M."/>
        </authorList>
    </citation>
    <scope>NUCLEOTIDE SEQUENCE [LARGE SCALE GENOMIC DNA]</scope>
    <source>
        <strain evidence="3 4">DSM 5002</strain>
    </source>
</reference>
<keyword evidence="4" id="KW-1185">Reference proteome</keyword>
<feature type="transmembrane region" description="Helical" evidence="2">
    <location>
        <begin position="45"/>
        <end position="67"/>
    </location>
</feature>
<dbReference type="AlphaFoldDB" id="A0A397PDY1"/>
<feature type="transmembrane region" description="Helical" evidence="2">
    <location>
        <begin position="12"/>
        <end position="33"/>
    </location>
</feature>
<dbReference type="Pfam" id="PF04186">
    <property type="entry name" value="FxsA"/>
    <property type="match status" value="1"/>
</dbReference>
<dbReference type="NCBIfam" id="NF008528">
    <property type="entry name" value="PRK11463.1-2"/>
    <property type="match status" value="1"/>
</dbReference>
<feature type="region of interest" description="Disordered" evidence="1">
    <location>
        <begin position="137"/>
        <end position="201"/>
    </location>
</feature>
<dbReference type="GO" id="GO:0016020">
    <property type="term" value="C:membrane"/>
    <property type="evidence" value="ECO:0007669"/>
    <property type="project" value="InterPro"/>
</dbReference>
<organism evidence="3 4">
    <name type="scientific">Dichotomicrobium thermohalophilum</name>
    <dbReference type="NCBI Taxonomy" id="933063"/>
    <lineage>
        <taxon>Bacteria</taxon>
        <taxon>Pseudomonadati</taxon>
        <taxon>Pseudomonadota</taxon>
        <taxon>Alphaproteobacteria</taxon>
        <taxon>Hyphomicrobiales</taxon>
        <taxon>Hyphomicrobiaceae</taxon>
        <taxon>Dichotomicrobium</taxon>
    </lineage>
</organism>
<name>A0A397PDY1_9HYPH</name>
<feature type="compositionally biased region" description="Basic and acidic residues" evidence="1">
    <location>
        <begin position="144"/>
        <end position="160"/>
    </location>
</feature>
<keyword evidence="2" id="KW-1133">Transmembrane helix</keyword>
<dbReference type="Proteomes" id="UP000266273">
    <property type="component" value="Unassembled WGS sequence"/>
</dbReference>
<evidence type="ECO:0000256" key="1">
    <source>
        <dbReference type="SAM" id="MobiDB-lite"/>
    </source>
</evidence>
<feature type="compositionally biased region" description="Acidic residues" evidence="1">
    <location>
        <begin position="165"/>
        <end position="174"/>
    </location>
</feature>
<evidence type="ECO:0000313" key="3">
    <source>
        <dbReference type="EMBL" id="RIA47716.1"/>
    </source>
</evidence>
<dbReference type="OrthoDB" id="9792788at2"/>
<accession>A0A397PDY1</accession>
<dbReference type="InterPro" id="IPR007313">
    <property type="entry name" value="FxsA"/>
</dbReference>
<proteinExistence type="predicted"/>